<evidence type="ECO:0000313" key="3">
    <source>
        <dbReference type="Proteomes" id="UP000203886"/>
    </source>
</evidence>
<dbReference type="KEGG" id="vg:28801081"/>
<sequence length="255" mass="28314">MADANYTPQINTGGGVDDTFTEPTSNVVLGSGLDILQEALKENVRLDTYSYSVPARKTLRLILDPNIDGEQFQRWQRSSIIGKARGNDSQVDSVKLAAVVIANCTAGVEVRHPSGEYTEVRDSNGGALDFRNPEFRKMLVGDDPVSSASQLVRKLFGNDGHMLECSRDLMTQAGYGDEDEEGGYRRPFGVTFLKGQSTLRLGAQIASEFRLDPITVLNSTSLEWQVRLAAFEYIREEKKKEADKMKAESKRGRRK</sequence>
<keyword evidence="3" id="KW-1185">Reference proteome</keyword>
<proteinExistence type="predicted"/>
<name>A0A0K0NL56_9CAUD</name>
<evidence type="ECO:0000256" key="1">
    <source>
        <dbReference type="SAM" id="Coils"/>
    </source>
</evidence>
<keyword evidence="1" id="KW-0175">Coiled coil</keyword>
<organism evidence="2 3">
    <name type="scientific">Gordonia phage GMA6</name>
    <dbReference type="NCBI Taxonomy" id="1647285"/>
    <lineage>
        <taxon>Viruses</taxon>
        <taxon>Duplodnaviria</taxon>
        <taxon>Heunggongvirae</taxon>
        <taxon>Uroviricota</taxon>
        <taxon>Caudoviricetes</taxon>
        <taxon>Bendigovirus</taxon>
        <taxon>Bendigovirus GMA6</taxon>
    </lineage>
</organism>
<reference evidence="2 3" key="1">
    <citation type="journal article" date="2015" name="PLoS ONE">
        <title>Lysis to Kill: Evaluation of the Lytic Abilities, and Genomics of Nine Bacteriophages Infective for Gordonia spp. and Their Potential Use in Activated Sludge Foam Biocontrol.</title>
        <authorList>
            <person name="Dyson Z.A."/>
            <person name="Tucci J."/>
            <person name="Seviour R.J."/>
            <person name="Petrovski S."/>
        </authorList>
    </citation>
    <scope>NUCLEOTIDE SEQUENCE [LARGE SCALE GENOMIC DNA]</scope>
</reference>
<dbReference type="EMBL" id="KR063280">
    <property type="protein sequence ID" value="AKL88313.1"/>
    <property type="molecule type" value="Genomic_DNA"/>
</dbReference>
<dbReference type="GeneID" id="28801081"/>
<feature type="coiled-coil region" evidence="1">
    <location>
        <begin position="228"/>
        <end position="255"/>
    </location>
</feature>
<evidence type="ECO:0000313" key="2">
    <source>
        <dbReference type="EMBL" id="AKL88313.1"/>
    </source>
</evidence>
<dbReference type="RefSeq" id="YP_009273513.1">
    <property type="nucleotide sequence ID" value="NC_030906.1"/>
</dbReference>
<protein>
    <submittedName>
        <fullName evidence="2">Putative tail assembly protein</fullName>
    </submittedName>
</protein>
<gene>
    <name evidence="2" type="ORF">GMA6_32</name>
</gene>
<accession>A0A0K0NL56</accession>
<dbReference type="Proteomes" id="UP000203886">
    <property type="component" value="Segment"/>
</dbReference>